<dbReference type="CDD" id="cd00808">
    <property type="entry name" value="GluRS_core"/>
    <property type="match status" value="1"/>
</dbReference>
<feature type="binding site" evidence="7">
    <location>
        <position position="254"/>
    </location>
    <ligand>
        <name>ATP</name>
        <dbReference type="ChEBI" id="CHEBI:30616"/>
    </ligand>
</feature>
<dbReference type="Proteomes" id="UP000065807">
    <property type="component" value="Chromosome"/>
</dbReference>
<dbReference type="GO" id="GO:0000049">
    <property type="term" value="F:tRNA binding"/>
    <property type="evidence" value="ECO:0007669"/>
    <property type="project" value="InterPro"/>
</dbReference>
<keyword evidence="4 7" id="KW-0067">ATP-binding</keyword>
<dbReference type="KEGG" id="lpil:LIP_1427"/>
<dbReference type="InterPro" id="IPR014729">
    <property type="entry name" value="Rossmann-like_a/b/a_fold"/>
</dbReference>
<dbReference type="InterPro" id="IPR033910">
    <property type="entry name" value="GluRS_core"/>
</dbReference>
<dbReference type="InterPro" id="IPR000924">
    <property type="entry name" value="Glu/Gln-tRNA-synth"/>
</dbReference>
<dbReference type="InterPro" id="IPR020751">
    <property type="entry name" value="aa-tRNA-synth_I_codon-bd_sub2"/>
</dbReference>
<dbReference type="GO" id="GO:0004818">
    <property type="term" value="F:glutamate-tRNA ligase activity"/>
    <property type="evidence" value="ECO:0007669"/>
    <property type="project" value="UniProtKB-UniRule"/>
</dbReference>
<evidence type="ECO:0000256" key="6">
    <source>
        <dbReference type="ARBA" id="ARBA00023146"/>
    </source>
</evidence>
<dbReference type="PATRIC" id="fig|1555112.3.peg.1463"/>
<dbReference type="STRING" id="1555112.LIP_1427"/>
<dbReference type="Pfam" id="PF00749">
    <property type="entry name" value="tRNA-synt_1c"/>
    <property type="match status" value="1"/>
</dbReference>
<name>A0A0K2SJI8_LIMPI</name>
<dbReference type="InterPro" id="IPR008925">
    <property type="entry name" value="aa_tRNA-synth_I_cd-bd_sf"/>
</dbReference>
<dbReference type="InterPro" id="IPR020058">
    <property type="entry name" value="Glu/Gln-tRNA-synth_Ib_cat-dom"/>
</dbReference>
<dbReference type="InterPro" id="IPR045462">
    <property type="entry name" value="aa-tRNA-synth_I_cd-bd"/>
</dbReference>
<dbReference type="OrthoDB" id="9807503at2"/>
<protein>
    <recommendedName>
        <fullName evidence="7">Glutamate--tRNA ligase</fullName>
        <ecNumber evidence="7">6.1.1.17</ecNumber>
    </recommendedName>
    <alternativeName>
        <fullName evidence="7">Glutamyl-tRNA synthetase</fullName>
        <shortName evidence="7">GluRS</shortName>
    </alternativeName>
</protein>
<comment type="subunit">
    <text evidence="7">Monomer.</text>
</comment>
<dbReference type="InterPro" id="IPR049940">
    <property type="entry name" value="GluQ/Sye"/>
</dbReference>
<dbReference type="GO" id="GO:0005829">
    <property type="term" value="C:cytosol"/>
    <property type="evidence" value="ECO:0007669"/>
    <property type="project" value="TreeGrafter"/>
</dbReference>
<dbReference type="RefSeq" id="WP_068135909.1">
    <property type="nucleotide sequence ID" value="NZ_AP014924.1"/>
</dbReference>
<dbReference type="GO" id="GO:0005524">
    <property type="term" value="F:ATP binding"/>
    <property type="evidence" value="ECO:0007669"/>
    <property type="project" value="UniProtKB-UniRule"/>
</dbReference>
<dbReference type="PANTHER" id="PTHR43311:SF2">
    <property type="entry name" value="GLUTAMATE--TRNA LIGASE, MITOCHONDRIAL-RELATED"/>
    <property type="match status" value="1"/>
</dbReference>
<comment type="catalytic activity">
    <reaction evidence="7">
        <text>tRNA(Glu) + L-glutamate + ATP = L-glutamyl-tRNA(Glu) + AMP + diphosphate</text>
        <dbReference type="Rhea" id="RHEA:23540"/>
        <dbReference type="Rhea" id="RHEA-COMP:9663"/>
        <dbReference type="Rhea" id="RHEA-COMP:9680"/>
        <dbReference type="ChEBI" id="CHEBI:29985"/>
        <dbReference type="ChEBI" id="CHEBI:30616"/>
        <dbReference type="ChEBI" id="CHEBI:33019"/>
        <dbReference type="ChEBI" id="CHEBI:78442"/>
        <dbReference type="ChEBI" id="CHEBI:78520"/>
        <dbReference type="ChEBI" id="CHEBI:456215"/>
        <dbReference type="EC" id="6.1.1.17"/>
    </reaction>
</comment>
<dbReference type="SUPFAM" id="SSF48163">
    <property type="entry name" value="An anticodon-binding domain of class I aminoacyl-tRNA synthetases"/>
    <property type="match status" value="1"/>
</dbReference>
<gene>
    <name evidence="7" type="primary">gltX</name>
    <name evidence="10" type="ORF">LIP_1427</name>
</gene>
<feature type="short sequence motif" description="'HIGH' region" evidence="7">
    <location>
        <begin position="10"/>
        <end position="20"/>
    </location>
</feature>
<dbReference type="Pfam" id="PF19269">
    <property type="entry name" value="Anticodon_2"/>
    <property type="match status" value="1"/>
</dbReference>
<evidence type="ECO:0000259" key="9">
    <source>
        <dbReference type="Pfam" id="PF19269"/>
    </source>
</evidence>
<reference evidence="11" key="1">
    <citation type="submission" date="2015-07" db="EMBL/GenBank/DDBJ databases">
        <title>Complete genome sequence and phylogenetic analysis of Limnochorda pilosa.</title>
        <authorList>
            <person name="Watanabe M."/>
            <person name="Kojima H."/>
            <person name="Fukui M."/>
        </authorList>
    </citation>
    <scope>NUCLEOTIDE SEQUENCE [LARGE SCALE GENOMIC DNA]</scope>
    <source>
        <strain evidence="11">HC45</strain>
    </source>
</reference>
<dbReference type="GO" id="GO:0008270">
    <property type="term" value="F:zinc ion binding"/>
    <property type="evidence" value="ECO:0007669"/>
    <property type="project" value="InterPro"/>
</dbReference>
<dbReference type="InterPro" id="IPR004527">
    <property type="entry name" value="Glu-tRNA-ligase_bac/mito"/>
</dbReference>
<proteinExistence type="inferred from homology"/>
<keyword evidence="3 7" id="KW-0547">Nucleotide-binding</keyword>
<keyword evidence="6 7" id="KW-0030">Aminoacyl-tRNA synthetase</keyword>
<dbReference type="Gene3D" id="3.40.50.620">
    <property type="entry name" value="HUPs"/>
    <property type="match status" value="1"/>
</dbReference>
<dbReference type="EC" id="6.1.1.17" evidence="7"/>
<dbReference type="HAMAP" id="MF_00022">
    <property type="entry name" value="Glu_tRNA_synth_type1"/>
    <property type="match status" value="1"/>
</dbReference>
<evidence type="ECO:0000256" key="3">
    <source>
        <dbReference type="ARBA" id="ARBA00022741"/>
    </source>
</evidence>
<feature type="domain" description="Aminoacyl-tRNA synthetase class I anticodon-binding" evidence="9">
    <location>
        <begin position="348"/>
        <end position="480"/>
    </location>
</feature>
<keyword evidence="11" id="KW-1185">Reference proteome</keyword>
<dbReference type="PRINTS" id="PR00987">
    <property type="entry name" value="TRNASYNTHGLU"/>
</dbReference>
<sequence length="486" mass="55670">MEEVRARFAPSPTGYLHVGGARTALFNWLFARHHGGTFVLRIEDTDALRSTEASVNVILEALHWLGLDWDEGPSVGGPYGPYRQTERLDLYREYARRLADAGRAYRCYCSSEELNERRQALLKSGQAVKYDRKCLNLSKAERDRYEAEGRVPVLRFLADDQGETVVEDLIRGSVRFENHVLDDFVIIKSDGNPTYNFAVVVDDALMRITHVIRGEDHLSNTPRQIQVYQALDLPVPRFAHVPMILGPDRQRLSKRHGATSVEQYREQGYLPEAMVNYLALLGWSLDDRHELFTREELVEHFSLERISKNPAIFDVKKIDWMNGVYLRSLPRERLAREAAARLEQAGYLPPDQREASLPRLEAILEQVQARIKHLGELVPWTYYYFTDEVQYDEKAVERFLTPEYVPAMLAEAVHGLEALESFTVEGIQAVFEGLRERRGMKLGDVLQPVRVALTGTTVSPGMYEVIHLLGRDAACRRLRRWAKSSS</sequence>
<dbReference type="PROSITE" id="PS00178">
    <property type="entry name" value="AA_TRNA_LIGASE_I"/>
    <property type="match status" value="1"/>
</dbReference>
<comment type="caution">
    <text evidence="7">Lacks conserved residue(s) required for the propagation of feature annotation.</text>
</comment>
<dbReference type="Gene3D" id="1.10.10.350">
    <property type="match status" value="1"/>
</dbReference>
<evidence type="ECO:0000256" key="1">
    <source>
        <dbReference type="ARBA" id="ARBA00007894"/>
    </source>
</evidence>
<evidence type="ECO:0000256" key="7">
    <source>
        <dbReference type="HAMAP-Rule" id="MF_00022"/>
    </source>
</evidence>
<feature type="short sequence motif" description="'KMSKS' region" evidence="7">
    <location>
        <begin position="251"/>
        <end position="255"/>
    </location>
</feature>
<dbReference type="GO" id="GO:0006424">
    <property type="term" value="P:glutamyl-tRNA aminoacylation"/>
    <property type="evidence" value="ECO:0007669"/>
    <property type="project" value="UniProtKB-UniRule"/>
</dbReference>
<comment type="function">
    <text evidence="7">Catalyzes the attachment of glutamate to tRNA(Glu) in a two-step reaction: glutamate is first activated by ATP to form Glu-AMP and then transferred to the acceptor end of tRNA(Glu).</text>
</comment>
<evidence type="ECO:0000313" key="10">
    <source>
        <dbReference type="EMBL" id="BAS27276.1"/>
    </source>
</evidence>
<keyword evidence="2 7" id="KW-0436">Ligase</keyword>
<evidence type="ECO:0000256" key="2">
    <source>
        <dbReference type="ARBA" id="ARBA00022598"/>
    </source>
</evidence>
<comment type="subcellular location">
    <subcellularLocation>
        <location evidence="7">Cytoplasm</location>
    </subcellularLocation>
</comment>
<reference evidence="11" key="2">
    <citation type="journal article" date="2016" name="Int. J. Syst. Evol. Microbiol.">
        <title>Complete genome sequence and cell structure of Limnochorda pilosa, a Gram-negative spore-former within the phylum Firmicutes.</title>
        <authorList>
            <person name="Watanabe M."/>
            <person name="Kojima H."/>
            <person name="Fukui M."/>
        </authorList>
    </citation>
    <scope>NUCLEOTIDE SEQUENCE [LARGE SCALE GENOMIC DNA]</scope>
    <source>
        <strain evidence="11">HC45</strain>
    </source>
</reference>
<evidence type="ECO:0000313" key="11">
    <source>
        <dbReference type="Proteomes" id="UP000065807"/>
    </source>
</evidence>
<evidence type="ECO:0000259" key="8">
    <source>
        <dbReference type="Pfam" id="PF00749"/>
    </source>
</evidence>
<dbReference type="AlphaFoldDB" id="A0A0K2SJI8"/>
<evidence type="ECO:0000256" key="4">
    <source>
        <dbReference type="ARBA" id="ARBA00022840"/>
    </source>
</evidence>
<feature type="domain" description="Glutamyl/glutaminyl-tRNA synthetase class Ib catalytic" evidence="8">
    <location>
        <begin position="3"/>
        <end position="320"/>
    </location>
</feature>
<dbReference type="PANTHER" id="PTHR43311">
    <property type="entry name" value="GLUTAMATE--TRNA LIGASE"/>
    <property type="match status" value="1"/>
</dbReference>
<evidence type="ECO:0000256" key="5">
    <source>
        <dbReference type="ARBA" id="ARBA00022917"/>
    </source>
</evidence>
<comment type="similarity">
    <text evidence="1 7">Belongs to the class-I aminoacyl-tRNA synthetase family. Glutamate--tRNA ligase type 1 subfamily.</text>
</comment>
<keyword evidence="5 7" id="KW-0648">Protein biosynthesis</keyword>
<organism evidence="10 11">
    <name type="scientific">Limnochorda pilosa</name>
    <dbReference type="NCBI Taxonomy" id="1555112"/>
    <lineage>
        <taxon>Bacteria</taxon>
        <taxon>Bacillati</taxon>
        <taxon>Bacillota</taxon>
        <taxon>Limnochordia</taxon>
        <taxon>Limnochordales</taxon>
        <taxon>Limnochordaceae</taxon>
        <taxon>Limnochorda</taxon>
    </lineage>
</organism>
<dbReference type="EMBL" id="AP014924">
    <property type="protein sequence ID" value="BAS27276.1"/>
    <property type="molecule type" value="Genomic_DNA"/>
</dbReference>
<accession>A0A0K2SJI8</accession>
<dbReference type="FunFam" id="3.40.50.620:FF:000045">
    <property type="entry name" value="Glutamate--tRNA ligase, mitochondrial"/>
    <property type="match status" value="1"/>
</dbReference>
<keyword evidence="7" id="KW-0963">Cytoplasm</keyword>
<dbReference type="SUPFAM" id="SSF52374">
    <property type="entry name" value="Nucleotidylyl transferase"/>
    <property type="match status" value="1"/>
</dbReference>
<dbReference type="NCBIfam" id="TIGR00464">
    <property type="entry name" value="gltX_bact"/>
    <property type="match status" value="1"/>
</dbReference>
<dbReference type="InterPro" id="IPR001412">
    <property type="entry name" value="aa-tRNA-synth_I_CS"/>
</dbReference>